<organism evidence="1">
    <name type="scientific">viral metagenome</name>
    <dbReference type="NCBI Taxonomy" id="1070528"/>
    <lineage>
        <taxon>unclassified sequences</taxon>
        <taxon>metagenomes</taxon>
        <taxon>organismal metagenomes</taxon>
    </lineage>
</organism>
<sequence>MKLSEDKKGFRQGFVYAVAQVIRFQHEDIAAYLWNESGFELSDLKCCDKYDANVVRKLVKEMRAK</sequence>
<evidence type="ECO:0000313" key="3">
    <source>
        <dbReference type="EMBL" id="QJI03592.1"/>
    </source>
</evidence>
<protein>
    <submittedName>
        <fullName evidence="1">Uncharacterized protein</fullName>
    </submittedName>
</protein>
<proteinExistence type="predicted"/>
<name>A0A6H1ZLI3_9ZZZZ</name>
<evidence type="ECO:0000313" key="2">
    <source>
        <dbReference type="EMBL" id="QJA71461.1"/>
    </source>
</evidence>
<gene>
    <name evidence="2" type="ORF">MM415A03168_0007</name>
    <name evidence="1" type="ORF">TM448A01161_0001</name>
    <name evidence="3" type="ORF">TM448B04738_0002</name>
</gene>
<accession>A0A6H1ZLI3</accession>
<dbReference type="AlphaFoldDB" id="A0A6H1ZLI3"/>
<evidence type="ECO:0000313" key="1">
    <source>
        <dbReference type="EMBL" id="QJA48786.1"/>
    </source>
</evidence>
<dbReference type="EMBL" id="MT145102">
    <property type="protein sequence ID" value="QJI03592.1"/>
    <property type="molecule type" value="Genomic_DNA"/>
</dbReference>
<reference evidence="1" key="1">
    <citation type="submission" date="2020-03" db="EMBL/GenBank/DDBJ databases">
        <title>The deep terrestrial virosphere.</title>
        <authorList>
            <person name="Holmfeldt K."/>
            <person name="Nilsson E."/>
            <person name="Simone D."/>
            <person name="Lopez-Fernandez M."/>
            <person name="Wu X."/>
            <person name="de Brujin I."/>
            <person name="Lundin D."/>
            <person name="Andersson A."/>
            <person name="Bertilsson S."/>
            <person name="Dopson M."/>
        </authorList>
    </citation>
    <scope>NUCLEOTIDE SEQUENCE</scope>
    <source>
        <strain evidence="2">MM415A03168</strain>
        <strain evidence="1">TM448A01161</strain>
        <strain evidence="3">TM448B04738</strain>
    </source>
</reference>
<dbReference type="EMBL" id="MT144103">
    <property type="protein sequence ID" value="QJA48786.1"/>
    <property type="molecule type" value="Genomic_DNA"/>
</dbReference>
<dbReference type="EMBL" id="MT141875">
    <property type="protein sequence ID" value="QJA71461.1"/>
    <property type="molecule type" value="Genomic_DNA"/>
</dbReference>